<sequence>MARRSSKKVPGALPSASPRKGTAVHAKGTERVGRILDATLEVLAEDGYAGLSLRAVAQRAEVSLGNLQYYFPTKQDVVRALLARYLEQALQRVRERMEGGGQEPARRLGLAVDAILEDQDSAHACQFFAELWAMAARDAMVADALAVFYAGYRAGVVELLRELDPELPPARRERRAALLVALFEGLSLFRGGGNLRGASVPGLEQELRVLLEQVLFPGEPGVRTTAGRTPDVPTGHRPSPARSR</sequence>
<dbReference type="InterPro" id="IPR001647">
    <property type="entry name" value="HTH_TetR"/>
</dbReference>
<comment type="caution">
    <text evidence="8">The sequence shown here is derived from an EMBL/GenBank/DDBJ whole genome shotgun (WGS) entry which is preliminary data.</text>
</comment>
<dbReference type="PANTHER" id="PTHR30055">
    <property type="entry name" value="HTH-TYPE TRANSCRIPTIONAL REGULATOR RUTR"/>
    <property type="match status" value="1"/>
</dbReference>
<dbReference type="EMBL" id="BTTX01000002">
    <property type="protein sequence ID" value="GMU05286.1"/>
    <property type="molecule type" value="Genomic_DNA"/>
</dbReference>
<accession>A0ABQ6QN44</accession>
<protein>
    <recommendedName>
        <fullName evidence="7">HTH tetR-type domain-containing protein</fullName>
    </recommendedName>
</protein>
<keyword evidence="3 5" id="KW-0238">DNA-binding</keyword>
<dbReference type="Pfam" id="PF00440">
    <property type="entry name" value="TetR_N"/>
    <property type="match status" value="1"/>
</dbReference>
<keyword evidence="9" id="KW-1185">Reference proteome</keyword>
<proteinExistence type="predicted"/>
<evidence type="ECO:0000256" key="5">
    <source>
        <dbReference type="PROSITE-ProRule" id="PRU00335"/>
    </source>
</evidence>
<feature type="region of interest" description="Disordered" evidence="6">
    <location>
        <begin position="220"/>
        <end position="244"/>
    </location>
</feature>
<feature type="DNA-binding region" description="H-T-H motif" evidence="5">
    <location>
        <begin position="52"/>
        <end position="71"/>
    </location>
</feature>
<evidence type="ECO:0000256" key="2">
    <source>
        <dbReference type="ARBA" id="ARBA00023015"/>
    </source>
</evidence>
<keyword evidence="4" id="KW-0804">Transcription</keyword>
<keyword evidence="2" id="KW-0805">Transcription regulation</keyword>
<reference evidence="8 9" key="1">
    <citation type="journal article" date="2024" name="Arch. Microbiol.">
        <title>Corallococcus caeni sp. nov., a novel myxobacterium isolated from activated sludge.</title>
        <authorList>
            <person name="Tomita S."/>
            <person name="Nakai R."/>
            <person name="Kuroda K."/>
            <person name="Kurashita H."/>
            <person name="Hatamoto M."/>
            <person name="Yamaguchi T."/>
            <person name="Narihiro T."/>
        </authorList>
    </citation>
    <scope>NUCLEOTIDE SEQUENCE [LARGE SCALE GENOMIC DNA]</scope>
    <source>
        <strain evidence="8 9">NO1</strain>
    </source>
</reference>
<evidence type="ECO:0000313" key="8">
    <source>
        <dbReference type="EMBL" id="GMU05286.1"/>
    </source>
</evidence>
<feature type="domain" description="HTH tetR-type" evidence="7">
    <location>
        <begin position="29"/>
        <end position="89"/>
    </location>
</feature>
<dbReference type="Pfam" id="PF13977">
    <property type="entry name" value="TetR_C_6"/>
    <property type="match status" value="1"/>
</dbReference>
<evidence type="ECO:0000256" key="4">
    <source>
        <dbReference type="ARBA" id="ARBA00023163"/>
    </source>
</evidence>
<evidence type="ECO:0000256" key="6">
    <source>
        <dbReference type="SAM" id="MobiDB-lite"/>
    </source>
</evidence>
<dbReference type="InterPro" id="IPR036271">
    <property type="entry name" value="Tet_transcr_reg_TetR-rel_C_sf"/>
</dbReference>
<dbReference type="PROSITE" id="PS50977">
    <property type="entry name" value="HTH_TETR_2"/>
    <property type="match status" value="1"/>
</dbReference>
<evidence type="ECO:0000259" key="7">
    <source>
        <dbReference type="PROSITE" id="PS50977"/>
    </source>
</evidence>
<dbReference type="RefSeq" id="WP_338275935.1">
    <property type="nucleotide sequence ID" value="NZ_BTTX01000002.1"/>
</dbReference>
<evidence type="ECO:0000256" key="3">
    <source>
        <dbReference type="ARBA" id="ARBA00023125"/>
    </source>
</evidence>
<dbReference type="PANTHER" id="PTHR30055:SF223">
    <property type="entry name" value="HTH-TYPE TRANSCRIPTIONAL REGULATOR UIDR"/>
    <property type="match status" value="1"/>
</dbReference>
<dbReference type="PRINTS" id="PR00455">
    <property type="entry name" value="HTHTETR"/>
</dbReference>
<keyword evidence="1" id="KW-0678">Repressor</keyword>
<gene>
    <name evidence="8" type="ORF">ASNO1_15390</name>
</gene>
<evidence type="ECO:0000256" key="1">
    <source>
        <dbReference type="ARBA" id="ARBA00022491"/>
    </source>
</evidence>
<organism evidence="8 9">
    <name type="scientific">Corallococcus caeni</name>
    <dbReference type="NCBI Taxonomy" id="3082388"/>
    <lineage>
        <taxon>Bacteria</taxon>
        <taxon>Pseudomonadati</taxon>
        <taxon>Myxococcota</taxon>
        <taxon>Myxococcia</taxon>
        <taxon>Myxococcales</taxon>
        <taxon>Cystobacterineae</taxon>
        <taxon>Myxococcaceae</taxon>
        <taxon>Corallococcus</taxon>
    </lineage>
</organism>
<dbReference type="Proteomes" id="UP001342631">
    <property type="component" value="Unassembled WGS sequence"/>
</dbReference>
<dbReference type="Gene3D" id="1.10.357.10">
    <property type="entry name" value="Tetracycline Repressor, domain 2"/>
    <property type="match status" value="1"/>
</dbReference>
<dbReference type="InterPro" id="IPR009057">
    <property type="entry name" value="Homeodomain-like_sf"/>
</dbReference>
<dbReference type="InterPro" id="IPR039538">
    <property type="entry name" value="BetI_C"/>
</dbReference>
<dbReference type="InterPro" id="IPR050109">
    <property type="entry name" value="HTH-type_TetR-like_transc_reg"/>
</dbReference>
<feature type="region of interest" description="Disordered" evidence="6">
    <location>
        <begin position="1"/>
        <end position="26"/>
    </location>
</feature>
<name>A0ABQ6QN44_9BACT</name>
<evidence type="ECO:0000313" key="9">
    <source>
        <dbReference type="Proteomes" id="UP001342631"/>
    </source>
</evidence>
<dbReference type="SUPFAM" id="SSF48498">
    <property type="entry name" value="Tetracyclin repressor-like, C-terminal domain"/>
    <property type="match status" value="1"/>
</dbReference>
<dbReference type="SUPFAM" id="SSF46689">
    <property type="entry name" value="Homeodomain-like"/>
    <property type="match status" value="1"/>
</dbReference>